<keyword evidence="1" id="KW-0812">Transmembrane</keyword>
<protein>
    <submittedName>
        <fullName evidence="2">Uncharacterized protein</fullName>
    </submittedName>
</protein>
<feature type="transmembrane region" description="Helical" evidence="1">
    <location>
        <begin position="47"/>
        <end position="65"/>
    </location>
</feature>
<dbReference type="AlphaFoldDB" id="D4KBD6"/>
<name>D4KBD6_9FIRM</name>
<reference evidence="2 3" key="2">
    <citation type="submission" date="2010-03" db="EMBL/GenBank/DDBJ databases">
        <authorList>
            <person name="Pajon A."/>
        </authorList>
    </citation>
    <scope>NUCLEOTIDE SEQUENCE [LARGE SCALE GENOMIC DNA]</scope>
    <source>
        <strain evidence="2 3">SL3/3</strain>
    </source>
</reference>
<feature type="transmembrane region" description="Helical" evidence="1">
    <location>
        <begin position="326"/>
        <end position="351"/>
    </location>
</feature>
<keyword evidence="1" id="KW-1133">Transmembrane helix</keyword>
<accession>D4KBD6</accession>
<evidence type="ECO:0000256" key="1">
    <source>
        <dbReference type="SAM" id="Phobius"/>
    </source>
</evidence>
<reference evidence="2 3" key="1">
    <citation type="submission" date="2010-03" db="EMBL/GenBank/DDBJ databases">
        <title>The genome sequence of Faecalibacterium prausnitzii SL3/3.</title>
        <authorList>
            <consortium name="metaHIT consortium -- http://www.metahit.eu/"/>
            <person name="Pajon A."/>
            <person name="Turner K."/>
            <person name="Parkhill J."/>
            <person name="Duncan S."/>
            <person name="Flint H."/>
        </authorList>
    </citation>
    <scope>NUCLEOTIDE SEQUENCE [LARGE SCALE GENOMIC DNA]</scope>
    <source>
        <strain evidence="2 3">SL3/3</strain>
    </source>
</reference>
<dbReference type="EMBL" id="FP929046">
    <property type="protein sequence ID" value="CBL02149.1"/>
    <property type="molecule type" value="Genomic_DNA"/>
</dbReference>
<feature type="transmembrane region" description="Helical" evidence="1">
    <location>
        <begin position="153"/>
        <end position="172"/>
    </location>
</feature>
<dbReference type="Gene3D" id="1.20.1070.10">
    <property type="entry name" value="Rhodopsin 7-helix transmembrane proteins"/>
    <property type="match status" value="1"/>
</dbReference>
<dbReference type="RefSeq" id="WP_015537718.1">
    <property type="nucleotide sequence ID" value="NC_021020.1"/>
</dbReference>
<dbReference type="Proteomes" id="UP000007059">
    <property type="component" value="Chromosome"/>
</dbReference>
<evidence type="ECO:0000313" key="3">
    <source>
        <dbReference type="Proteomes" id="UP000007059"/>
    </source>
</evidence>
<dbReference type="PATRIC" id="fig|657322.3.peg.1836"/>
<feature type="transmembrane region" description="Helical" evidence="1">
    <location>
        <begin position="258"/>
        <end position="274"/>
    </location>
</feature>
<feature type="transmembrane region" description="Helical" evidence="1">
    <location>
        <begin position="213"/>
        <end position="238"/>
    </location>
</feature>
<feature type="transmembrane region" description="Helical" evidence="1">
    <location>
        <begin position="95"/>
        <end position="118"/>
    </location>
</feature>
<organism evidence="2 3">
    <name type="scientific">Faecalibacterium prausnitzii SL3/3</name>
    <dbReference type="NCBI Taxonomy" id="657322"/>
    <lineage>
        <taxon>Bacteria</taxon>
        <taxon>Bacillati</taxon>
        <taxon>Bacillota</taxon>
        <taxon>Clostridia</taxon>
        <taxon>Eubacteriales</taxon>
        <taxon>Oscillospiraceae</taxon>
        <taxon>Faecalibacterium</taxon>
    </lineage>
</organism>
<dbReference type="KEGG" id="fpa:FPR_19250"/>
<proteinExistence type="predicted"/>
<feature type="transmembrane region" description="Helical" evidence="1">
    <location>
        <begin position="294"/>
        <end position="314"/>
    </location>
</feature>
<evidence type="ECO:0000313" key="2">
    <source>
        <dbReference type="EMBL" id="CBL02149.1"/>
    </source>
</evidence>
<gene>
    <name evidence="2" type="ORF">FPR_19250</name>
</gene>
<sequence>MLREMGTFGAVMTVILLVLIAIKSILHYLNPKGENNDQTKRYRKHRRFVFGFLSIATLILGAYIITSIKNPELFQKINESTTPGFIYGSRLLVKLLATVAGMSIIAIVLIMFLGMAFCGARTIWYAAFNNKDKFDETRRESQSLLQEAIREPMVKIVLTISVFAAFIVIPLFCGSEGKGMVECWKTGVCYIGDLILKGESVPSNPATSLSVSVAVYIVLYVVICGTFFGAANIVYIIFDDFLTKASGRGFLREYSNSIGLLAIGIAMLSSVFLGKTDSNSDLLKLVGNALKSMAVVILLFAVVVMVLEIINLLMDMRDTLLREESGLIFIYLVLLGSALLANVLHSLYLAVSSLFVTSDGTTARIEKIYEDILDGMCDAVDQKVERLRNRYKYTDKATFRFFNSKITRK</sequence>
<dbReference type="HOGENOM" id="CLU_672218_0_0_9"/>
<feature type="transmembrane region" description="Helical" evidence="1">
    <location>
        <begin position="6"/>
        <end position="26"/>
    </location>
</feature>
<keyword evidence="1" id="KW-0472">Membrane</keyword>